<comment type="caution">
    <text evidence="1">The sequence shown here is derived from an EMBL/GenBank/DDBJ whole genome shotgun (WGS) entry which is preliminary data.</text>
</comment>
<dbReference type="Proteomes" id="UP001497535">
    <property type="component" value="Unassembled WGS sequence"/>
</dbReference>
<dbReference type="EMBL" id="CAVMJV010000018">
    <property type="protein sequence ID" value="CAK5063091.1"/>
    <property type="molecule type" value="Genomic_DNA"/>
</dbReference>
<evidence type="ECO:0000313" key="2">
    <source>
        <dbReference type="Proteomes" id="UP001497535"/>
    </source>
</evidence>
<name>A0ACB0YV21_MELEN</name>
<protein>
    <submittedName>
        <fullName evidence="1">Uncharacterized protein</fullName>
    </submittedName>
</protein>
<reference evidence="1" key="1">
    <citation type="submission" date="2023-11" db="EMBL/GenBank/DDBJ databases">
        <authorList>
            <person name="Poullet M."/>
        </authorList>
    </citation>
    <scope>NUCLEOTIDE SEQUENCE</scope>
    <source>
        <strain evidence="1">E1834</strain>
    </source>
</reference>
<organism evidence="1 2">
    <name type="scientific">Meloidogyne enterolobii</name>
    <name type="common">Root-knot nematode worm</name>
    <name type="synonym">Meloidogyne mayaguensis</name>
    <dbReference type="NCBI Taxonomy" id="390850"/>
    <lineage>
        <taxon>Eukaryota</taxon>
        <taxon>Metazoa</taxon>
        <taxon>Ecdysozoa</taxon>
        <taxon>Nematoda</taxon>
        <taxon>Chromadorea</taxon>
        <taxon>Rhabditida</taxon>
        <taxon>Tylenchina</taxon>
        <taxon>Tylenchomorpha</taxon>
        <taxon>Tylenchoidea</taxon>
        <taxon>Meloidogynidae</taxon>
        <taxon>Meloidogyninae</taxon>
        <taxon>Meloidogyne</taxon>
    </lineage>
</organism>
<sequence length="92" mass="9928">MNALAMLCSACNPLLYTLFSRRFRTRIAALLCPYSFAKKVSAVKAGASSVMTTRRASKLSPTMTNGGGLLLTQWNSINSSSYCGATHRLMST</sequence>
<evidence type="ECO:0000313" key="1">
    <source>
        <dbReference type="EMBL" id="CAK5063091.1"/>
    </source>
</evidence>
<gene>
    <name evidence="1" type="ORF">MENTE1834_LOCUS16679</name>
</gene>
<accession>A0ACB0YV21</accession>
<proteinExistence type="predicted"/>
<keyword evidence="2" id="KW-1185">Reference proteome</keyword>